<dbReference type="SMART" id="SM00672">
    <property type="entry name" value="CAP10"/>
    <property type="match status" value="1"/>
</dbReference>
<dbReference type="InterPro" id="IPR006598">
    <property type="entry name" value="CAP10"/>
</dbReference>
<dbReference type="AlphaFoldDB" id="A0AAV9X0F6"/>
<protein>
    <recommendedName>
        <fullName evidence="2">Glycosyl transferase CAP10 domain-containing protein</fullName>
    </recommendedName>
</protein>
<keyword evidence="1" id="KW-1133">Transmembrane helix</keyword>
<keyword evidence="1" id="KW-0472">Membrane</keyword>
<evidence type="ECO:0000313" key="3">
    <source>
        <dbReference type="EMBL" id="KAK6530392.1"/>
    </source>
</evidence>
<dbReference type="Pfam" id="PF05686">
    <property type="entry name" value="Glyco_transf_90"/>
    <property type="match status" value="1"/>
</dbReference>
<evidence type="ECO:0000313" key="4">
    <source>
        <dbReference type="Proteomes" id="UP001365542"/>
    </source>
</evidence>
<keyword evidence="1" id="KW-0812">Transmembrane</keyword>
<evidence type="ECO:0000256" key="1">
    <source>
        <dbReference type="SAM" id="Phobius"/>
    </source>
</evidence>
<feature type="transmembrane region" description="Helical" evidence="1">
    <location>
        <begin position="7"/>
        <end position="25"/>
    </location>
</feature>
<dbReference type="InterPro" id="IPR051091">
    <property type="entry name" value="O-Glucosyltr/Glycosyltrsf_90"/>
</dbReference>
<name>A0AAV9X0F6_9PEZI</name>
<gene>
    <name evidence="3" type="ORF">TWF694_003747</name>
</gene>
<proteinExistence type="predicted"/>
<reference evidence="3 4" key="1">
    <citation type="submission" date="2019-10" db="EMBL/GenBank/DDBJ databases">
        <authorList>
            <person name="Palmer J.M."/>
        </authorList>
    </citation>
    <scope>NUCLEOTIDE SEQUENCE [LARGE SCALE GENOMIC DNA]</scope>
    <source>
        <strain evidence="3 4">TWF694</strain>
    </source>
</reference>
<comment type="caution">
    <text evidence="3">The sequence shown here is derived from an EMBL/GenBank/DDBJ whole genome shotgun (WGS) entry which is preliminary data.</text>
</comment>
<dbReference type="Proteomes" id="UP001365542">
    <property type="component" value="Unassembled WGS sequence"/>
</dbReference>
<organism evidence="3 4">
    <name type="scientific">Orbilia ellipsospora</name>
    <dbReference type="NCBI Taxonomy" id="2528407"/>
    <lineage>
        <taxon>Eukaryota</taxon>
        <taxon>Fungi</taxon>
        <taxon>Dikarya</taxon>
        <taxon>Ascomycota</taxon>
        <taxon>Pezizomycotina</taxon>
        <taxon>Orbiliomycetes</taxon>
        <taxon>Orbiliales</taxon>
        <taxon>Orbiliaceae</taxon>
        <taxon>Orbilia</taxon>
    </lineage>
</organism>
<evidence type="ECO:0000259" key="2">
    <source>
        <dbReference type="SMART" id="SM00672"/>
    </source>
</evidence>
<sequence>MISSPRTAWPAVTILGLISFLYLTIPTSFSTKWQTISIPVGATDESRSTAFDSASNSNDLRLSTSQCDIYFPGLYREIESSVARGNIGPIKPVSRSGYITARIYNNELYVVGEGKNVWHRHQSTIQAISRAIVTSPEPLPNVLLPLLLNDHPSSNVISLARSPAPKEVNNTFLMPDYAFWSWPEPKIGAWTEARERISKMDKHFKDKSDIAIWRGTVHWNSDTRGKLLNVTRGKHWADVQELQWGKNDLTIEQFCQNKFLVYTEGVTYSGRLAYFTQCHSVIITTPFKWFQHYTHLFRSSGPKQNIVIINDWSELESTIEHLIANPDQAEIVADNLVSTFRDLYLTPAAVNCYWRKLIRGYAEVTMGGKETEVLKVADRGVRWESFAVMGKLEWDKTA</sequence>
<dbReference type="PANTHER" id="PTHR12203">
    <property type="entry name" value="KDEL LYS-ASP-GLU-LEU CONTAINING - RELATED"/>
    <property type="match status" value="1"/>
</dbReference>
<accession>A0AAV9X0F6</accession>
<dbReference type="EMBL" id="JAVHJO010000013">
    <property type="protein sequence ID" value="KAK6530392.1"/>
    <property type="molecule type" value="Genomic_DNA"/>
</dbReference>
<dbReference type="PANTHER" id="PTHR12203:SF63">
    <property type="entry name" value="GLYCOSYL TRANSFERASE CAP10 DOMAIN-CONTAINING PROTEIN"/>
    <property type="match status" value="1"/>
</dbReference>
<feature type="domain" description="Glycosyl transferase CAP10" evidence="2">
    <location>
        <begin position="138"/>
        <end position="368"/>
    </location>
</feature>
<keyword evidence="4" id="KW-1185">Reference proteome</keyword>